<keyword evidence="6" id="KW-1278">Translocase</keyword>
<comment type="subcellular location">
    <subcellularLocation>
        <location evidence="6">Cellular chromatophore membrane</location>
        <topology evidence="6">Single-pass membrane protein</topology>
    </subcellularLocation>
</comment>
<evidence type="ECO:0000256" key="5">
    <source>
        <dbReference type="ARBA" id="ARBA00022982"/>
    </source>
</evidence>
<keyword evidence="3 6" id="KW-0285">Flavoprotein</keyword>
<evidence type="ECO:0000313" key="9">
    <source>
        <dbReference type="Proteomes" id="UP001560019"/>
    </source>
</evidence>
<proteinExistence type="inferred from homology"/>
<evidence type="ECO:0000256" key="1">
    <source>
        <dbReference type="ARBA" id="ARBA00022448"/>
    </source>
</evidence>
<dbReference type="PIRSF" id="PIRSF006091">
    <property type="entry name" value="E_trnsport_RnfG"/>
    <property type="match status" value="1"/>
</dbReference>
<name>A0ABV3Y072_9RHOB</name>
<dbReference type="InterPro" id="IPR010209">
    <property type="entry name" value="Ion_transpt_RnfG/RsxG"/>
</dbReference>
<dbReference type="SMART" id="SM00900">
    <property type="entry name" value="FMN_bind"/>
    <property type="match status" value="1"/>
</dbReference>
<keyword evidence="4 6" id="KW-0288">FMN</keyword>
<comment type="cofactor">
    <cofactor evidence="6">
        <name>FMN</name>
        <dbReference type="ChEBI" id="CHEBI:58210"/>
    </cofactor>
</comment>
<feature type="domain" description="FMN-binding" evidence="7">
    <location>
        <begin position="116"/>
        <end position="208"/>
    </location>
</feature>
<evidence type="ECO:0000256" key="4">
    <source>
        <dbReference type="ARBA" id="ARBA00022643"/>
    </source>
</evidence>
<dbReference type="NCBIfam" id="NF002519">
    <property type="entry name" value="PRK01908.1"/>
    <property type="match status" value="1"/>
</dbReference>
<keyword evidence="9" id="KW-1185">Reference proteome</keyword>
<evidence type="ECO:0000313" key="8">
    <source>
        <dbReference type="EMBL" id="MEX5729958.1"/>
    </source>
</evidence>
<dbReference type="InterPro" id="IPR007329">
    <property type="entry name" value="FMN-bd"/>
</dbReference>
<keyword evidence="6" id="KW-0535">Nitrogen fixation</keyword>
<evidence type="ECO:0000259" key="7">
    <source>
        <dbReference type="SMART" id="SM00900"/>
    </source>
</evidence>
<dbReference type="RefSeq" id="WP_125403616.1">
    <property type="nucleotide sequence ID" value="NZ_JBEHHI010000003.1"/>
</dbReference>
<keyword evidence="5 6" id="KW-0249">Electron transport</keyword>
<dbReference type="NCBIfam" id="TIGR01947">
    <property type="entry name" value="rnfG"/>
    <property type="match status" value="1"/>
</dbReference>
<sequence length="225" mass="23873">MTDTPTSAPQPELEVSRLEAFRRSPVWQGLLLAGFSLVTALILSASDEVTRGPIAERATEDLLASLAQVIPAAIHDNDLVAEMQTVNDQIEGGVPVYVATLNQEITGVAFVLTGFGYSGAIRVLIGVAPDGTLLGVRVLSHTETPGLGDKIEIAKGDWIDGFSGRSLTDPTPEGWKVEKDGGIFDQFSGATITPRAVVGTVHRGLALFERHRASLLTRTAENEAS</sequence>
<feature type="modified residue" description="FMN phosphoryl threonine" evidence="6">
    <location>
        <position position="191"/>
    </location>
</feature>
<protein>
    <recommendedName>
        <fullName evidence="6">Ion-translocating oxidoreductase complex subunit G</fullName>
        <ecNumber evidence="6">7.-.-.-</ecNumber>
    </recommendedName>
    <alternativeName>
        <fullName evidence="6">Rnf electron transport complex subunit G</fullName>
    </alternativeName>
</protein>
<evidence type="ECO:0000256" key="6">
    <source>
        <dbReference type="HAMAP-Rule" id="MF_00479"/>
    </source>
</evidence>
<gene>
    <name evidence="6" type="primary">rnfG</name>
    <name evidence="8" type="ORF">Ga0609869_003311</name>
</gene>
<dbReference type="Proteomes" id="UP001560019">
    <property type="component" value="Unassembled WGS sequence"/>
</dbReference>
<comment type="caution">
    <text evidence="8">The sequence shown here is derived from an EMBL/GenBank/DDBJ whole genome shotgun (WGS) entry which is preliminary data.</text>
</comment>
<dbReference type="EC" id="7.-.-.-" evidence="6"/>
<dbReference type="Pfam" id="PF04205">
    <property type="entry name" value="FMN_bind"/>
    <property type="match status" value="1"/>
</dbReference>
<keyword evidence="6" id="KW-1133">Transmembrane helix</keyword>
<accession>A0ABV3Y072</accession>
<comment type="subunit">
    <text evidence="6">The complex is composed of six subunits: RnfA, RnfB, RnfC, RnfD, RnfE and RnfG.</text>
</comment>
<organism evidence="8 9">
    <name type="scientific">Rhodovulum iodosum</name>
    <dbReference type="NCBI Taxonomy" id="68291"/>
    <lineage>
        <taxon>Bacteria</taxon>
        <taxon>Pseudomonadati</taxon>
        <taxon>Pseudomonadota</taxon>
        <taxon>Alphaproteobacteria</taxon>
        <taxon>Rhodobacterales</taxon>
        <taxon>Paracoccaceae</taxon>
        <taxon>Rhodovulum</taxon>
    </lineage>
</organism>
<comment type="function">
    <text evidence="6">Part of a membrane-bound complex that couples electron transfer with translocation of ions across the membrane.</text>
</comment>
<dbReference type="HAMAP" id="MF_00479">
    <property type="entry name" value="RsxG_RnfG"/>
    <property type="match status" value="1"/>
</dbReference>
<keyword evidence="6" id="KW-0472">Membrane</keyword>
<keyword evidence="6" id="KW-0812">Transmembrane</keyword>
<evidence type="ECO:0000256" key="2">
    <source>
        <dbReference type="ARBA" id="ARBA00022553"/>
    </source>
</evidence>
<keyword evidence="1 6" id="KW-0813">Transport</keyword>
<comment type="similarity">
    <text evidence="6">Belongs to the RnfG family.</text>
</comment>
<keyword evidence="2 6" id="KW-0597">Phosphoprotein</keyword>
<dbReference type="PANTHER" id="PTHR36118">
    <property type="entry name" value="ION-TRANSLOCATING OXIDOREDUCTASE COMPLEX SUBUNIT G"/>
    <property type="match status" value="1"/>
</dbReference>
<reference evidence="8 9" key="1">
    <citation type="submission" date="2024-06" db="EMBL/GenBank/DDBJ databases">
        <title>Genome of Rhodovulum iodosum, a marine photoferrotroph.</title>
        <authorList>
            <person name="Bianchini G."/>
            <person name="Nikeleit V."/>
            <person name="Kappler A."/>
            <person name="Bryce C."/>
            <person name="Sanchez-Baracaldo P."/>
        </authorList>
    </citation>
    <scope>NUCLEOTIDE SEQUENCE [LARGE SCALE GENOMIC DNA]</scope>
    <source>
        <strain evidence="8 9">UT/N1</strain>
    </source>
</reference>
<evidence type="ECO:0000256" key="3">
    <source>
        <dbReference type="ARBA" id="ARBA00022630"/>
    </source>
</evidence>
<dbReference type="PANTHER" id="PTHR36118:SF1">
    <property type="entry name" value="ION-TRANSLOCATING OXIDOREDUCTASE COMPLEX SUBUNIT G"/>
    <property type="match status" value="1"/>
</dbReference>
<dbReference type="EMBL" id="JBEHHI010000003">
    <property type="protein sequence ID" value="MEX5729958.1"/>
    <property type="molecule type" value="Genomic_DNA"/>
</dbReference>